<evidence type="ECO:0000313" key="7">
    <source>
        <dbReference type="Proteomes" id="UP000781958"/>
    </source>
</evidence>
<dbReference type="InterPro" id="IPR050708">
    <property type="entry name" value="T6SS_VgrG/RHS"/>
</dbReference>
<dbReference type="NCBIfam" id="TIGR01646">
    <property type="entry name" value="vgr_GE"/>
    <property type="match status" value="1"/>
</dbReference>
<dbReference type="Proteomes" id="UP000781958">
    <property type="component" value="Unassembled WGS sequence"/>
</dbReference>
<dbReference type="InterPro" id="IPR054030">
    <property type="entry name" value="Gp5_Vgr_C"/>
</dbReference>
<dbReference type="InterPro" id="IPR037026">
    <property type="entry name" value="Vgr_OB-fold_dom_sf"/>
</dbReference>
<reference evidence="6 7" key="1">
    <citation type="submission" date="2021-03" db="EMBL/GenBank/DDBJ databases">
        <title>Genomic Encyclopedia of Type Strains, Phase III (KMG-III): the genomes of soil and plant-associated and newly described type strains.</title>
        <authorList>
            <person name="Whitman W."/>
        </authorList>
    </citation>
    <scope>NUCLEOTIDE SEQUENCE [LARGE SCALE GENOMIC DNA]</scope>
    <source>
        <strain evidence="6 7">IMMIB AFH-6</strain>
    </source>
</reference>
<dbReference type="Pfam" id="PF22178">
    <property type="entry name" value="Gp5_trimer_C"/>
    <property type="match status" value="1"/>
</dbReference>
<dbReference type="InterPro" id="IPR006531">
    <property type="entry name" value="Gp5/Vgr_OB"/>
</dbReference>
<dbReference type="SUPFAM" id="SSF69349">
    <property type="entry name" value="Phage fibre proteins"/>
    <property type="match status" value="1"/>
</dbReference>
<keyword evidence="3" id="KW-0964">Secreted</keyword>
<dbReference type="Gene3D" id="4.10.220.110">
    <property type="match status" value="1"/>
</dbReference>
<sequence length="699" mass="76039">MTNRFTQDKQYLSISTPLGPDALALRTIVGEERLSSLFTYRVTMISSDEDVAFDTLVGKPVTVTITLGDRETKRHINAVVGRIELTHVDDRSLVAHYEAELHPWLWMLTHSGDCRIFQEKTVPEIVEEVCKGAGFTDLKTSLTGSYAAREYCVQYRETDYNFIARLLEEEGIFYYFTHEDGKHTLVLGDSASAFAKSSLLDTLEYRAGDTHEDDDTILTGLSVERRVTPKSFGIDGYNFETPSTDLYATADGASGKGTISDGMLGYKTSAEGEALAKLRQQALAFPGARVRGGGVCRSLEAGTRITVSGHRKSDLNAEYVLLSVRIDGSSGHFNAHFTGFAPDLPFRPLNTATKPRIHSTQTAIVVGKSGEEIWVDKYGRIKVQFHWDRLGKKDEKSSCWVRVAQNWAGKNYGIMFLPRVGQEVVVTFIDGDPDRPLVTGSVYNAEQTVPYALPDNSTRSTIKTQTSKNGTGKFNEIRFEDKADNEEIYVHAQKDMNVEVLNDVTRKIKHDETETVENDSTITVNHDRKLTVKNDHAITVSEGNETHAVSKGTRAVSVKGDETHTNNANFEHTADGNYKLTVKGNLTIDVTGDIVIKGKSVKISSTSADIGIKASTAMDVQSGAAMTLKAGSDATLKAGSALTVQSGMGTAIKAGMGLDLKATMGLTAEGLTATVKGQTTGEVSASAMLTLKGGLVKVN</sequence>
<dbReference type="Gene3D" id="2.40.50.230">
    <property type="entry name" value="Gp5 N-terminal domain"/>
    <property type="match status" value="1"/>
</dbReference>
<evidence type="ECO:0000259" key="4">
    <source>
        <dbReference type="Pfam" id="PF04717"/>
    </source>
</evidence>
<dbReference type="SUPFAM" id="SSF69255">
    <property type="entry name" value="gp5 N-terminal domain-like"/>
    <property type="match status" value="1"/>
</dbReference>
<gene>
    <name evidence="6" type="ORF">J2851_000023</name>
</gene>
<comment type="similarity">
    <text evidence="2">Belongs to the VgrG protein family.</text>
</comment>
<organism evidence="6 7">
    <name type="scientific">Azospirillum rugosum</name>
    <dbReference type="NCBI Taxonomy" id="416170"/>
    <lineage>
        <taxon>Bacteria</taxon>
        <taxon>Pseudomonadati</taxon>
        <taxon>Pseudomonadota</taxon>
        <taxon>Alphaproteobacteria</taxon>
        <taxon>Rhodospirillales</taxon>
        <taxon>Azospirillaceae</taxon>
        <taxon>Azospirillum</taxon>
    </lineage>
</organism>
<evidence type="ECO:0000259" key="5">
    <source>
        <dbReference type="Pfam" id="PF22178"/>
    </source>
</evidence>
<comment type="subcellular location">
    <subcellularLocation>
        <location evidence="1">Secreted</location>
    </subcellularLocation>
</comment>
<proteinExistence type="inferred from homology"/>
<name>A0ABS4SCJ3_9PROT</name>
<feature type="domain" description="Gp5/Type VI secretion system Vgr protein OB-fold" evidence="4">
    <location>
        <begin position="376"/>
        <end position="443"/>
    </location>
</feature>
<evidence type="ECO:0000256" key="2">
    <source>
        <dbReference type="ARBA" id="ARBA00005558"/>
    </source>
</evidence>
<feature type="domain" description="Gp5/Type VI secretion system Vgr C-terminal trimerisation" evidence="5">
    <location>
        <begin position="460"/>
        <end position="551"/>
    </location>
</feature>
<dbReference type="Pfam" id="PF04717">
    <property type="entry name" value="Phage_base_V"/>
    <property type="match status" value="1"/>
</dbReference>
<protein>
    <submittedName>
        <fullName evidence="6">Type VI secretion system secreted protein VgrG</fullName>
    </submittedName>
</protein>
<dbReference type="EMBL" id="JAGINP010000001">
    <property type="protein sequence ID" value="MBP2290286.1"/>
    <property type="molecule type" value="Genomic_DNA"/>
</dbReference>
<dbReference type="SUPFAM" id="SSF69279">
    <property type="entry name" value="Phage tail proteins"/>
    <property type="match status" value="2"/>
</dbReference>
<dbReference type="RefSeq" id="WP_209762101.1">
    <property type="nucleotide sequence ID" value="NZ_JAGINP010000001.1"/>
</dbReference>
<dbReference type="PANTHER" id="PTHR32305">
    <property type="match status" value="1"/>
</dbReference>
<dbReference type="Pfam" id="PF05954">
    <property type="entry name" value="Phage_GPD"/>
    <property type="match status" value="1"/>
</dbReference>
<dbReference type="Gene3D" id="3.55.50.10">
    <property type="entry name" value="Baseplate protein-like domains"/>
    <property type="match status" value="1"/>
</dbReference>
<dbReference type="InterPro" id="IPR006533">
    <property type="entry name" value="T6SS_Vgr_RhsGE"/>
</dbReference>
<dbReference type="NCBIfam" id="TIGR03361">
    <property type="entry name" value="VI_Rhs_Vgr"/>
    <property type="match status" value="1"/>
</dbReference>
<comment type="caution">
    <text evidence="6">The sequence shown here is derived from an EMBL/GenBank/DDBJ whole genome shotgun (WGS) entry which is preliminary data.</text>
</comment>
<dbReference type="PANTHER" id="PTHR32305:SF15">
    <property type="entry name" value="PROTEIN RHSA-RELATED"/>
    <property type="match status" value="1"/>
</dbReference>
<evidence type="ECO:0000256" key="3">
    <source>
        <dbReference type="ARBA" id="ARBA00022525"/>
    </source>
</evidence>
<evidence type="ECO:0000256" key="1">
    <source>
        <dbReference type="ARBA" id="ARBA00004613"/>
    </source>
</evidence>
<dbReference type="Gene3D" id="2.30.110.50">
    <property type="match status" value="1"/>
</dbReference>
<dbReference type="InterPro" id="IPR017847">
    <property type="entry name" value="T6SS_RhsGE_Vgr_subset"/>
</dbReference>
<keyword evidence="7" id="KW-1185">Reference proteome</keyword>
<evidence type="ECO:0000313" key="6">
    <source>
        <dbReference type="EMBL" id="MBP2290286.1"/>
    </source>
</evidence>
<accession>A0ABS4SCJ3</accession>